<comment type="caution">
    <text evidence="2">The sequence shown here is derived from an EMBL/GenBank/DDBJ whole genome shotgun (WGS) entry which is preliminary data.</text>
</comment>
<feature type="region of interest" description="Disordered" evidence="1">
    <location>
        <begin position="1"/>
        <end position="103"/>
    </location>
</feature>
<organism evidence="2 3">
    <name type="scientific">Mycena pura</name>
    <dbReference type="NCBI Taxonomy" id="153505"/>
    <lineage>
        <taxon>Eukaryota</taxon>
        <taxon>Fungi</taxon>
        <taxon>Dikarya</taxon>
        <taxon>Basidiomycota</taxon>
        <taxon>Agaricomycotina</taxon>
        <taxon>Agaricomycetes</taxon>
        <taxon>Agaricomycetidae</taxon>
        <taxon>Agaricales</taxon>
        <taxon>Marasmiineae</taxon>
        <taxon>Mycenaceae</taxon>
        <taxon>Mycena</taxon>
    </lineage>
</organism>
<reference evidence="2" key="1">
    <citation type="submission" date="2023-03" db="EMBL/GenBank/DDBJ databases">
        <title>Massive genome expansion in bonnet fungi (Mycena s.s.) driven by repeated elements and novel gene families across ecological guilds.</title>
        <authorList>
            <consortium name="Lawrence Berkeley National Laboratory"/>
            <person name="Harder C.B."/>
            <person name="Miyauchi S."/>
            <person name="Viragh M."/>
            <person name="Kuo A."/>
            <person name="Thoen E."/>
            <person name="Andreopoulos B."/>
            <person name="Lu D."/>
            <person name="Skrede I."/>
            <person name="Drula E."/>
            <person name="Henrissat B."/>
            <person name="Morin E."/>
            <person name="Kohler A."/>
            <person name="Barry K."/>
            <person name="LaButti K."/>
            <person name="Morin E."/>
            <person name="Salamov A."/>
            <person name="Lipzen A."/>
            <person name="Mereny Z."/>
            <person name="Hegedus B."/>
            <person name="Baldrian P."/>
            <person name="Stursova M."/>
            <person name="Weitz H."/>
            <person name="Taylor A."/>
            <person name="Grigoriev I.V."/>
            <person name="Nagy L.G."/>
            <person name="Martin F."/>
            <person name="Kauserud H."/>
        </authorList>
    </citation>
    <scope>NUCLEOTIDE SEQUENCE</scope>
    <source>
        <strain evidence="2">9144</strain>
    </source>
</reference>
<dbReference type="Proteomes" id="UP001219525">
    <property type="component" value="Unassembled WGS sequence"/>
</dbReference>
<sequence length="263" mass="29503">MDDYVDVPYITLSTPPPSPGTQILLGETTPTLLQSHSTVTPTRKRRSGDTREERKKKRKQTTVVEDDGMQEQTPSWDSAGADLDMGSEPGWSSPERPPAQTPMDVPQDLHGSGYSEYCENIQEDGGTFYQLGVDLFVVNGWDPQKKISKTSWHHLQRTTISDSLQFLTDYGEELFPSDATFTKDGNKDAILFSRQELQEDVYLNHFSSTSPNSRSLGGRVIVKYTGNDMGTGRWFKLILLQQTKRSAIALLSIILFLKLDGQH</sequence>
<evidence type="ECO:0000256" key="1">
    <source>
        <dbReference type="SAM" id="MobiDB-lite"/>
    </source>
</evidence>
<name>A0AAD6YNX7_9AGAR</name>
<dbReference type="EMBL" id="JARJCW010000004">
    <property type="protein sequence ID" value="KAJ7225310.1"/>
    <property type="molecule type" value="Genomic_DNA"/>
</dbReference>
<proteinExistence type="predicted"/>
<protein>
    <submittedName>
        <fullName evidence="2">Uncharacterized protein</fullName>
    </submittedName>
</protein>
<accession>A0AAD6YNX7</accession>
<gene>
    <name evidence="2" type="ORF">GGX14DRAFT_556112</name>
</gene>
<evidence type="ECO:0000313" key="2">
    <source>
        <dbReference type="EMBL" id="KAJ7225310.1"/>
    </source>
</evidence>
<evidence type="ECO:0000313" key="3">
    <source>
        <dbReference type="Proteomes" id="UP001219525"/>
    </source>
</evidence>
<feature type="compositionally biased region" description="Polar residues" evidence="1">
    <location>
        <begin position="28"/>
        <end position="41"/>
    </location>
</feature>
<keyword evidence="3" id="KW-1185">Reference proteome</keyword>
<dbReference type="AlphaFoldDB" id="A0AAD6YNX7"/>